<sequence>MKLPNGPQTPAVVQMLRWIISPMSFLEACAAKYGDMFTLKLENNSPPLIFVSNPQVLQQILTNDTKEFAAPGDTNLLFESLLGKRSVITISGAEHQRQRQLLLPPFHGERMRSYSQVISDITEKIISQYQIGQSFNIRSAAQTITLRVIMQAVFGLDEGPRADKLQHFLGEILEKGSSKLSVALLYFPSLQRDFGPINVWGRQMRRQQETDRLLYAEIRERREQPDSSRTDILSLLMSARDEAGQVMTDEELRDELMTLLIAGHETTATAIAWAFYWIHKLPSVRQKLLQELDSLADNPDPNAIFKLPYLNAVCCETLRIYPVAMLTFPRVVKTPVSLGGYDLEPGTGVIGSIYSIHQREDLYPQPKQFKPERFLERQFSPYEYLPFGGGARRCIGLAFAQLEMKLAIAKILTSRELELVDNGEIRPQRRGLVTGPNRPIEMVIKSQRQVKSHISQIKELQEMKTTA</sequence>
<evidence type="ECO:0000256" key="3">
    <source>
        <dbReference type="PIRSR" id="PIRSR602401-1"/>
    </source>
</evidence>
<keyword evidence="3 4" id="KW-0349">Heme</keyword>
<dbReference type="GO" id="GO:0020037">
    <property type="term" value="F:heme binding"/>
    <property type="evidence" value="ECO:0007669"/>
    <property type="project" value="InterPro"/>
</dbReference>
<evidence type="ECO:0000313" key="5">
    <source>
        <dbReference type="EMBL" id="MBH8573669.1"/>
    </source>
</evidence>
<dbReference type="GO" id="GO:0004497">
    <property type="term" value="F:monooxygenase activity"/>
    <property type="evidence" value="ECO:0007669"/>
    <property type="project" value="UniProtKB-KW"/>
</dbReference>
<dbReference type="Gene3D" id="1.10.630.10">
    <property type="entry name" value="Cytochrome P450"/>
    <property type="match status" value="1"/>
</dbReference>
<dbReference type="GO" id="GO:0005506">
    <property type="term" value="F:iron ion binding"/>
    <property type="evidence" value="ECO:0007669"/>
    <property type="project" value="InterPro"/>
</dbReference>
<evidence type="ECO:0000256" key="4">
    <source>
        <dbReference type="RuleBase" id="RU000461"/>
    </source>
</evidence>
<dbReference type="InterPro" id="IPR036396">
    <property type="entry name" value="Cyt_P450_sf"/>
</dbReference>
<dbReference type="RefSeq" id="WP_214432488.1">
    <property type="nucleotide sequence ID" value="NZ_CAWPUQ010000220.1"/>
</dbReference>
<evidence type="ECO:0000256" key="1">
    <source>
        <dbReference type="ARBA" id="ARBA00001971"/>
    </source>
</evidence>
<dbReference type="AlphaFoldDB" id="A0A8J7LH71"/>
<dbReference type="Proteomes" id="UP000662314">
    <property type="component" value="Unassembled WGS sequence"/>
</dbReference>
<feature type="binding site" description="axial binding residue" evidence="3">
    <location>
        <position position="394"/>
    </location>
    <ligand>
        <name>heme</name>
        <dbReference type="ChEBI" id="CHEBI:30413"/>
    </ligand>
    <ligandPart>
        <name>Fe</name>
        <dbReference type="ChEBI" id="CHEBI:18248"/>
    </ligandPart>
</feature>
<reference evidence="5 6" key="1">
    <citation type="journal article" date="2021" name="Int. J. Syst. Evol. Microbiol.">
        <title>Amazonocrinis nigriterrae gen. nov., sp. nov., Atlanticothrix silvestris gen. nov., sp. nov. and Dendronalium phyllosphericum gen. nov., sp. nov., nostocacean cyanobacteria from Brazilian environments.</title>
        <authorList>
            <person name="Alvarenga D.O."/>
            <person name="Andreote A.P.D."/>
            <person name="Branco L.H.Z."/>
            <person name="Delbaje E."/>
            <person name="Cruz R.B."/>
            <person name="Varani A.M."/>
            <person name="Fiore M.F."/>
        </authorList>
    </citation>
    <scope>NUCLEOTIDE SEQUENCE [LARGE SCALE GENOMIC DNA]</scope>
    <source>
        <strain evidence="5 6">CENA369</strain>
    </source>
</reference>
<evidence type="ECO:0000313" key="6">
    <source>
        <dbReference type="Proteomes" id="UP000662314"/>
    </source>
</evidence>
<name>A0A8J7LH71_9NOST</name>
<dbReference type="InterPro" id="IPR017972">
    <property type="entry name" value="Cyt_P450_CS"/>
</dbReference>
<comment type="similarity">
    <text evidence="2 4">Belongs to the cytochrome P450 family.</text>
</comment>
<dbReference type="CDD" id="cd11053">
    <property type="entry name" value="CYP110-like"/>
    <property type="match status" value="1"/>
</dbReference>
<dbReference type="PRINTS" id="PR00463">
    <property type="entry name" value="EP450I"/>
</dbReference>
<comment type="caution">
    <text evidence="5">The sequence shown here is derived from an EMBL/GenBank/DDBJ whole genome shotgun (WGS) entry which is preliminary data.</text>
</comment>
<dbReference type="EMBL" id="JAECZA010000040">
    <property type="protein sequence ID" value="MBH8573669.1"/>
    <property type="molecule type" value="Genomic_DNA"/>
</dbReference>
<keyword evidence="3 4" id="KW-0479">Metal-binding</keyword>
<organism evidence="5 6">
    <name type="scientific">Dendronalium phyllosphericum CENA369</name>
    <dbReference type="NCBI Taxonomy" id="1725256"/>
    <lineage>
        <taxon>Bacteria</taxon>
        <taxon>Bacillati</taxon>
        <taxon>Cyanobacteriota</taxon>
        <taxon>Cyanophyceae</taxon>
        <taxon>Nostocales</taxon>
        <taxon>Nostocaceae</taxon>
        <taxon>Dendronalium</taxon>
        <taxon>Dendronalium phyllosphericum</taxon>
    </lineage>
</organism>
<dbReference type="PANTHER" id="PTHR24305:SF166">
    <property type="entry name" value="CYTOCHROME P450 12A4, MITOCHONDRIAL-RELATED"/>
    <property type="match status" value="1"/>
</dbReference>
<dbReference type="InterPro" id="IPR002401">
    <property type="entry name" value="Cyt_P450_E_grp-I"/>
</dbReference>
<protein>
    <submittedName>
        <fullName evidence="5">Cytochrome P450</fullName>
    </submittedName>
</protein>
<accession>A0A8J7LH71</accession>
<keyword evidence="6" id="KW-1185">Reference proteome</keyword>
<dbReference type="GO" id="GO:0016705">
    <property type="term" value="F:oxidoreductase activity, acting on paired donors, with incorporation or reduction of molecular oxygen"/>
    <property type="evidence" value="ECO:0007669"/>
    <property type="project" value="InterPro"/>
</dbReference>
<proteinExistence type="inferred from homology"/>
<dbReference type="Pfam" id="PF00067">
    <property type="entry name" value="p450"/>
    <property type="match status" value="1"/>
</dbReference>
<evidence type="ECO:0000256" key="2">
    <source>
        <dbReference type="ARBA" id="ARBA00010617"/>
    </source>
</evidence>
<dbReference type="InterPro" id="IPR001128">
    <property type="entry name" value="Cyt_P450"/>
</dbReference>
<keyword evidence="4" id="KW-0560">Oxidoreductase</keyword>
<dbReference type="PROSITE" id="PS00086">
    <property type="entry name" value="CYTOCHROME_P450"/>
    <property type="match status" value="1"/>
</dbReference>
<dbReference type="InterPro" id="IPR050121">
    <property type="entry name" value="Cytochrome_P450_monoxygenase"/>
</dbReference>
<keyword evidence="3 4" id="KW-0408">Iron</keyword>
<keyword evidence="4" id="KW-0503">Monooxygenase</keyword>
<dbReference type="SUPFAM" id="SSF48264">
    <property type="entry name" value="Cytochrome P450"/>
    <property type="match status" value="1"/>
</dbReference>
<comment type="cofactor">
    <cofactor evidence="1 3">
        <name>heme</name>
        <dbReference type="ChEBI" id="CHEBI:30413"/>
    </cofactor>
</comment>
<gene>
    <name evidence="5" type="ORF">I8752_11695</name>
</gene>
<dbReference type="PANTHER" id="PTHR24305">
    <property type="entry name" value="CYTOCHROME P450"/>
    <property type="match status" value="1"/>
</dbReference>
<dbReference type="PRINTS" id="PR00385">
    <property type="entry name" value="P450"/>
</dbReference>